<reference evidence="1 2" key="1">
    <citation type="journal article" date="2018" name="Front. Plant Sci.">
        <title>Red Clover (Trifolium pratense) and Zigzag Clover (T. medium) - A Picture of Genomic Similarities and Differences.</title>
        <authorList>
            <person name="Dluhosova J."/>
            <person name="Istvanek J."/>
            <person name="Nedelnik J."/>
            <person name="Repkova J."/>
        </authorList>
    </citation>
    <scope>NUCLEOTIDE SEQUENCE [LARGE SCALE GENOMIC DNA]</scope>
    <source>
        <strain evidence="2">cv. 10/8</strain>
        <tissue evidence="1">Leaf</tissue>
    </source>
</reference>
<proteinExistence type="predicted"/>
<dbReference type="AlphaFoldDB" id="A0A392UT73"/>
<dbReference type="EMBL" id="LXQA010891618">
    <property type="protein sequence ID" value="MCI75814.1"/>
    <property type="molecule type" value="Genomic_DNA"/>
</dbReference>
<protein>
    <submittedName>
        <fullName evidence="1">Uncharacterized protein</fullName>
    </submittedName>
</protein>
<feature type="non-terminal residue" evidence="1">
    <location>
        <position position="77"/>
    </location>
</feature>
<name>A0A392UT73_9FABA</name>
<evidence type="ECO:0000313" key="2">
    <source>
        <dbReference type="Proteomes" id="UP000265520"/>
    </source>
</evidence>
<organism evidence="1 2">
    <name type="scientific">Trifolium medium</name>
    <dbReference type="NCBI Taxonomy" id="97028"/>
    <lineage>
        <taxon>Eukaryota</taxon>
        <taxon>Viridiplantae</taxon>
        <taxon>Streptophyta</taxon>
        <taxon>Embryophyta</taxon>
        <taxon>Tracheophyta</taxon>
        <taxon>Spermatophyta</taxon>
        <taxon>Magnoliopsida</taxon>
        <taxon>eudicotyledons</taxon>
        <taxon>Gunneridae</taxon>
        <taxon>Pentapetalae</taxon>
        <taxon>rosids</taxon>
        <taxon>fabids</taxon>
        <taxon>Fabales</taxon>
        <taxon>Fabaceae</taxon>
        <taxon>Papilionoideae</taxon>
        <taxon>50 kb inversion clade</taxon>
        <taxon>NPAAA clade</taxon>
        <taxon>Hologalegina</taxon>
        <taxon>IRL clade</taxon>
        <taxon>Trifolieae</taxon>
        <taxon>Trifolium</taxon>
    </lineage>
</organism>
<keyword evidence="2" id="KW-1185">Reference proteome</keyword>
<dbReference type="Proteomes" id="UP000265520">
    <property type="component" value="Unassembled WGS sequence"/>
</dbReference>
<evidence type="ECO:0000313" key="1">
    <source>
        <dbReference type="EMBL" id="MCI75814.1"/>
    </source>
</evidence>
<sequence length="77" mass="8023">NGNRGREGEDLEMNDFYPLQVAIVRCKVHKSMVAVLIGNDSSTVVRLAGDGTTDGGACGGVVQAGDKAKAELLYVGK</sequence>
<comment type="caution">
    <text evidence="1">The sequence shown here is derived from an EMBL/GenBank/DDBJ whole genome shotgun (WGS) entry which is preliminary data.</text>
</comment>
<feature type="non-terminal residue" evidence="1">
    <location>
        <position position="1"/>
    </location>
</feature>
<accession>A0A392UT73</accession>